<gene>
    <name evidence="2" type="ORF">PFISCL1PPCAC_11113</name>
</gene>
<accession>A0AAV5VJM1</accession>
<feature type="signal peptide" evidence="1">
    <location>
        <begin position="1"/>
        <end position="23"/>
    </location>
</feature>
<keyword evidence="1" id="KW-0732">Signal</keyword>
<dbReference type="EMBL" id="BTSY01000003">
    <property type="protein sequence ID" value="GMT19816.1"/>
    <property type="molecule type" value="Genomic_DNA"/>
</dbReference>
<dbReference type="AlphaFoldDB" id="A0AAV5VJM1"/>
<feature type="non-terminal residue" evidence="2">
    <location>
        <position position="1"/>
    </location>
</feature>
<proteinExistence type="predicted"/>
<reference evidence="2" key="1">
    <citation type="submission" date="2023-10" db="EMBL/GenBank/DDBJ databases">
        <title>Genome assembly of Pristionchus species.</title>
        <authorList>
            <person name="Yoshida K."/>
            <person name="Sommer R.J."/>
        </authorList>
    </citation>
    <scope>NUCLEOTIDE SEQUENCE</scope>
    <source>
        <strain evidence="2">RS5133</strain>
    </source>
</reference>
<keyword evidence="3" id="KW-1185">Reference proteome</keyword>
<evidence type="ECO:0000313" key="2">
    <source>
        <dbReference type="EMBL" id="GMT19816.1"/>
    </source>
</evidence>
<evidence type="ECO:0000256" key="1">
    <source>
        <dbReference type="SAM" id="SignalP"/>
    </source>
</evidence>
<comment type="caution">
    <text evidence="2">The sequence shown here is derived from an EMBL/GenBank/DDBJ whole genome shotgun (WGS) entry which is preliminary data.</text>
</comment>
<dbReference type="Proteomes" id="UP001432322">
    <property type="component" value="Unassembled WGS sequence"/>
</dbReference>
<sequence length="213" mass="24271">ISMLPITHPMQLLFLLLLTTCVAVPPIKDFWPLAVPDSVVPDSSEFGTKGNYLRFADRITCPFFSYFLVQYDDGTPLLTSMNVLLYDRTGKARWRTHDNEMNFGLTDNVKISCVLPAYDFQEGDCNFFLTNALTRLLSVTIRPRKFECPNSEKIMVITDEYRYVADSLQCNPHSREVNNFTLITNGVDDTANFDDREETITVHCGNYDPKSAV</sequence>
<protein>
    <submittedName>
        <fullName evidence="2">Uncharacterized protein</fullName>
    </submittedName>
</protein>
<feature type="chain" id="PRO_5043574088" evidence="1">
    <location>
        <begin position="24"/>
        <end position="213"/>
    </location>
</feature>
<organism evidence="2 3">
    <name type="scientific">Pristionchus fissidentatus</name>
    <dbReference type="NCBI Taxonomy" id="1538716"/>
    <lineage>
        <taxon>Eukaryota</taxon>
        <taxon>Metazoa</taxon>
        <taxon>Ecdysozoa</taxon>
        <taxon>Nematoda</taxon>
        <taxon>Chromadorea</taxon>
        <taxon>Rhabditida</taxon>
        <taxon>Rhabditina</taxon>
        <taxon>Diplogasteromorpha</taxon>
        <taxon>Diplogasteroidea</taxon>
        <taxon>Neodiplogasteridae</taxon>
        <taxon>Pristionchus</taxon>
    </lineage>
</organism>
<name>A0AAV5VJM1_9BILA</name>
<evidence type="ECO:0000313" key="3">
    <source>
        <dbReference type="Proteomes" id="UP001432322"/>
    </source>
</evidence>